<dbReference type="PANTHER" id="PTHR11920">
    <property type="entry name" value="GUANYLYL CYCLASE"/>
    <property type="match status" value="1"/>
</dbReference>
<name>A0AAD9VEW7_ACRCE</name>
<dbReference type="GO" id="GO:0007168">
    <property type="term" value="P:receptor guanylyl cyclase signaling pathway"/>
    <property type="evidence" value="ECO:0007669"/>
    <property type="project" value="TreeGrafter"/>
</dbReference>
<dbReference type="GO" id="GO:0004383">
    <property type="term" value="F:guanylate cyclase activity"/>
    <property type="evidence" value="ECO:0007669"/>
    <property type="project" value="TreeGrafter"/>
</dbReference>
<dbReference type="Gene3D" id="6.10.250.780">
    <property type="match status" value="1"/>
</dbReference>
<accession>A0AAD9VEW7</accession>
<dbReference type="Gene3D" id="1.10.510.10">
    <property type="entry name" value="Transferase(Phosphotransferase) domain 1"/>
    <property type="match status" value="1"/>
</dbReference>
<comment type="caution">
    <text evidence="8">The sequence shown here is derived from an EMBL/GenBank/DDBJ whole genome shotgun (WGS) entry which is preliminary data.</text>
</comment>
<comment type="subcellular location">
    <subcellularLocation>
        <location evidence="1">Membrane</location>
        <topology evidence="1">Single-pass membrane protein</topology>
    </subcellularLocation>
</comment>
<dbReference type="EMBL" id="JARQWQ010000005">
    <property type="protein sequence ID" value="KAK2572043.1"/>
    <property type="molecule type" value="Genomic_DNA"/>
</dbReference>
<proteinExistence type="predicted"/>
<dbReference type="AlphaFoldDB" id="A0AAD9VEW7"/>
<keyword evidence="3" id="KW-0547">Nucleotide-binding</keyword>
<sequence length="206" mass="23802">MAENGTADFADLGIVDFRWKRPSGSHRFLNLFGCKAGQNFYHLFGLRYCKDIIKRVVYVEVPVFRPLVPNFIPDLVELKDLMKICWEEDPDNRPDFSEIKKRIHKTVVTKGMKTNIFDSMIYMMENYADNLEDLVTERTGQLIEAKRETEELLYKILPRSVAEQLKKGKSVEAENFDEVSIYFSDIVGFTQLSSESSPMQALLSLV</sequence>
<keyword evidence="9" id="KW-1185">Reference proteome</keyword>
<evidence type="ECO:0000256" key="6">
    <source>
        <dbReference type="ARBA" id="ARBA00023239"/>
    </source>
</evidence>
<evidence type="ECO:0000259" key="7">
    <source>
        <dbReference type="PROSITE" id="PS50125"/>
    </source>
</evidence>
<keyword evidence="5" id="KW-0472">Membrane</keyword>
<feature type="domain" description="Guanylate cyclase" evidence="7">
    <location>
        <begin position="180"/>
        <end position="206"/>
    </location>
</feature>
<evidence type="ECO:0000313" key="9">
    <source>
        <dbReference type="Proteomes" id="UP001249851"/>
    </source>
</evidence>
<evidence type="ECO:0000256" key="1">
    <source>
        <dbReference type="ARBA" id="ARBA00004167"/>
    </source>
</evidence>
<dbReference type="PANTHER" id="PTHR11920:SF501">
    <property type="entry name" value="GUANYLATE CYCLASE 32E"/>
    <property type="match status" value="1"/>
</dbReference>
<keyword evidence="8" id="KW-0675">Receptor</keyword>
<dbReference type="Proteomes" id="UP001249851">
    <property type="component" value="Unassembled WGS sequence"/>
</dbReference>
<evidence type="ECO:0000256" key="3">
    <source>
        <dbReference type="ARBA" id="ARBA00022741"/>
    </source>
</evidence>
<evidence type="ECO:0000313" key="8">
    <source>
        <dbReference type="EMBL" id="KAK2572043.1"/>
    </source>
</evidence>
<reference evidence="8" key="1">
    <citation type="journal article" date="2023" name="G3 (Bethesda)">
        <title>Whole genome assembly and annotation of the endangered Caribbean coral Acropora cervicornis.</title>
        <authorList>
            <person name="Selwyn J.D."/>
            <person name="Vollmer S.V."/>
        </authorList>
    </citation>
    <scope>NUCLEOTIDE SEQUENCE</scope>
    <source>
        <strain evidence="8">K2</strain>
    </source>
</reference>
<dbReference type="GO" id="GO:0000166">
    <property type="term" value="F:nucleotide binding"/>
    <property type="evidence" value="ECO:0007669"/>
    <property type="project" value="UniProtKB-KW"/>
</dbReference>
<dbReference type="InterPro" id="IPR029787">
    <property type="entry name" value="Nucleotide_cyclase"/>
</dbReference>
<organism evidence="8 9">
    <name type="scientific">Acropora cervicornis</name>
    <name type="common">Staghorn coral</name>
    <dbReference type="NCBI Taxonomy" id="6130"/>
    <lineage>
        <taxon>Eukaryota</taxon>
        <taxon>Metazoa</taxon>
        <taxon>Cnidaria</taxon>
        <taxon>Anthozoa</taxon>
        <taxon>Hexacorallia</taxon>
        <taxon>Scleractinia</taxon>
        <taxon>Astrocoeniina</taxon>
        <taxon>Acroporidae</taxon>
        <taxon>Acropora</taxon>
    </lineage>
</organism>
<evidence type="ECO:0000256" key="5">
    <source>
        <dbReference type="ARBA" id="ARBA00023136"/>
    </source>
</evidence>
<dbReference type="GO" id="GO:0001653">
    <property type="term" value="F:peptide receptor activity"/>
    <property type="evidence" value="ECO:0007669"/>
    <property type="project" value="TreeGrafter"/>
</dbReference>
<reference evidence="8" key="2">
    <citation type="journal article" date="2023" name="Science">
        <title>Genomic signatures of disease resistance in endangered staghorn corals.</title>
        <authorList>
            <person name="Vollmer S.V."/>
            <person name="Selwyn J.D."/>
            <person name="Despard B.A."/>
            <person name="Roesel C.L."/>
        </authorList>
    </citation>
    <scope>NUCLEOTIDE SEQUENCE</scope>
    <source>
        <strain evidence="8">K2</strain>
    </source>
</reference>
<dbReference type="PROSITE" id="PS50125">
    <property type="entry name" value="GUANYLATE_CYCLASE_2"/>
    <property type="match status" value="1"/>
</dbReference>
<evidence type="ECO:0000256" key="4">
    <source>
        <dbReference type="ARBA" id="ARBA00022989"/>
    </source>
</evidence>
<keyword evidence="4" id="KW-1133">Transmembrane helix</keyword>
<dbReference type="Gene3D" id="3.30.70.1230">
    <property type="entry name" value="Nucleotide cyclase"/>
    <property type="match status" value="1"/>
</dbReference>
<dbReference type="SUPFAM" id="SSF55073">
    <property type="entry name" value="Nucleotide cyclase"/>
    <property type="match status" value="1"/>
</dbReference>
<dbReference type="Pfam" id="PF00211">
    <property type="entry name" value="Guanylate_cyc"/>
    <property type="match status" value="1"/>
</dbReference>
<evidence type="ECO:0000256" key="2">
    <source>
        <dbReference type="ARBA" id="ARBA00022692"/>
    </source>
</evidence>
<protein>
    <submittedName>
        <fullName evidence="8">Atrial natriuretic peptide receptor 1</fullName>
    </submittedName>
</protein>
<gene>
    <name evidence="8" type="ORF">P5673_003475</name>
</gene>
<dbReference type="SUPFAM" id="SSF56112">
    <property type="entry name" value="Protein kinase-like (PK-like)"/>
    <property type="match status" value="1"/>
</dbReference>
<dbReference type="InterPro" id="IPR050401">
    <property type="entry name" value="Cyclic_nucleotide_synthase"/>
</dbReference>
<dbReference type="GO" id="GO:0004016">
    <property type="term" value="F:adenylate cyclase activity"/>
    <property type="evidence" value="ECO:0007669"/>
    <property type="project" value="TreeGrafter"/>
</dbReference>
<dbReference type="InterPro" id="IPR011009">
    <property type="entry name" value="Kinase-like_dom_sf"/>
</dbReference>
<keyword evidence="6" id="KW-0456">Lyase</keyword>
<dbReference type="GO" id="GO:0035556">
    <property type="term" value="P:intracellular signal transduction"/>
    <property type="evidence" value="ECO:0007669"/>
    <property type="project" value="InterPro"/>
</dbReference>
<keyword evidence="2" id="KW-0812">Transmembrane</keyword>
<dbReference type="InterPro" id="IPR001054">
    <property type="entry name" value="A/G_cyclase"/>
</dbReference>
<dbReference type="GO" id="GO:0005886">
    <property type="term" value="C:plasma membrane"/>
    <property type="evidence" value="ECO:0007669"/>
    <property type="project" value="TreeGrafter"/>
</dbReference>